<dbReference type="PRINTS" id="PR00207">
    <property type="entry name" value="FLAGELLIN"/>
</dbReference>
<dbReference type="Pfam" id="PF00700">
    <property type="entry name" value="Flagellin_C"/>
    <property type="match status" value="1"/>
</dbReference>
<dbReference type="NCBIfam" id="NF010115">
    <property type="entry name" value="PRK13588.1"/>
    <property type="match status" value="1"/>
</dbReference>
<dbReference type="EMBL" id="JAIGYQ010000004">
    <property type="protein sequence ID" value="MBX7490691.1"/>
    <property type="molecule type" value="Genomic_DNA"/>
</dbReference>
<protein>
    <recommendedName>
        <fullName evidence="7">Flagellin</fullName>
    </recommendedName>
</protein>
<dbReference type="SUPFAM" id="SSF64518">
    <property type="entry name" value="Phase 1 flagellin"/>
    <property type="match status" value="1"/>
</dbReference>
<evidence type="ECO:0000256" key="4">
    <source>
        <dbReference type="ARBA" id="ARBA00023143"/>
    </source>
</evidence>
<evidence type="ECO:0000256" key="3">
    <source>
        <dbReference type="ARBA" id="ARBA00023026"/>
    </source>
</evidence>
<comment type="subcellular location">
    <subcellularLocation>
        <location evidence="7">Secreted</location>
    </subcellularLocation>
    <subcellularLocation>
        <location evidence="7">Bacterial flagellum</location>
    </subcellularLocation>
</comment>
<dbReference type="PANTHER" id="PTHR42792">
    <property type="entry name" value="FLAGELLIN"/>
    <property type="match status" value="1"/>
</dbReference>
<dbReference type="Gene3D" id="3.30.70.2120">
    <property type="match status" value="1"/>
</dbReference>
<dbReference type="InterPro" id="IPR001492">
    <property type="entry name" value="Flagellin"/>
</dbReference>
<name>A0ABS7JMR6_9HELI</name>
<dbReference type="Proteomes" id="UP000700059">
    <property type="component" value="Unassembled WGS sequence"/>
</dbReference>
<keyword evidence="11" id="KW-1185">Reference proteome</keyword>
<organism evidence="10 11">
    <name type="scientific">Helicobacter turcicus</name>
    <dbReference type="NCBI Taxonomy" id="2867412"/>
    <lineage>
        <taxon>Bacteria</taxon>
        <taxon>Pseudomonadati</taxon>
        <taxon>Campylobacterota</taxon>
        <taxon>Epsilonproteobacteria</taxon>
        <taxon>Campylobacterales</taxon>
        <taxon>Helicobacteraceae</taxon>
        <taxon>Helicobacter</taxon>
    </lineage>
</organism>
<dbReference type="Pfam" id="PF07196">
    <property type="entry name" value="Flagellin_IN"/>
    <property type="match status" value="2"/>
</dbReference>
<keyword evidence="3" id="KW-0843">Virulence</keyword>
<gene>
    <name evidence="10" type="ORF">K4G57_04320</name>
</gene>
<dbReference type="Gene3D" id="1.20.1330.10">
    <property type="entry name" value="f41 fragment of flagellin, N-terminal domain"/>
    <property type="match status" value="1"/>
</dbReference>
<dbReference type="PANTHER" id="PTHR42792:SF2">
    <property type="entry name" value="FLAGELLIN"/>
    <property type="match status" value="1"/>
</dbReference>
<proteinExistence type="inferred from homology"/>
<comment type="function">
    <text evidence="5">Flagellin is the subunit protein which polymerizes to form the filaments of bacterial flagella. Important for motility and virulence.</text>
</comment>
<evidence type="ECO:0000313" key="10">
    <source>
        <dbReference type="EMBL" id="MBX7490691.1"/>
    </source>
</evidence>
<evidence type="ECO:0000259" key="8">
    <source>
        <dbReference type="Pfam" id="PF00669"/>
    </source>
</evidence>
<evidence type="ECO:0000256" key="7">
    <source>
        <dbReference type="RuleBase" id="RU362073"/>
    </source>
</evidence>
<dbReference type="InterPro" id="IPR010810">
    <property type="entry name" value="Flagellin_hook_IN_motif"/>
</dbReference>
<accession>A0ABS7JMR6</accession>
<reference evidence="10 11" key="1">
    <citation type="submission" date="2021-08" db="EMBL/GenBank/DDBJ databases">
        <title>Helicobacter spp. isolated from feces of Anatolian Ground Squirrel (Spermophilus xanthoprymnus) in Turkey.</title>
        <authorList>
            <person name="Aydin F."/>
            <person name="Abay S."/>
            <person name="Kayman T."/>
            <person name="Karakaya E."/>
            <person name="Saticioglu I.B."/>
        </authorList>
    </citation>
    <scope>NUCLEOTIDE SEQUENCE [LARGE SCALE GENOMIC DNA]</scope>
    <source>
        <strain evidence="10 11">Faydin-H70</strain>
    </source>
</reference>
<feature type="domain" description="Flagellin N-terminal" evidence="8">
    <location>
        <begin position="5"/>
        <end position="143"/>
    </location>
</feature>
<comment type="subunit">
    <text evidence="6">Heteromer of FlaA and FlaB. FlaB is located proximal to the hook while the remainder of the filament is composed of the predominant FlaA.</text>
</comment>
<dbReference type="Pfam" id="PF00669">
    <property type="entry name" value="Flagellin_N"/>
    <property type="match status" value="1"/>
</dbReference>
<keyword evidence="4 7" id="KW-0975">Bacterial flagellum</keyword>
<evidence type="ECO:0000259" key="9">
    <source>
        <dbReference type="Pfam" id="PF00700"/>
    </source>
</evidence>
<dbReference type="InterPro" id="IPR046358">
    <property type="entry name" value="Flagellin_C"/>
</dbReference>
<dbReference type="InterPro" id="IPR042187">
    <property type="entry name" value="Flagellin_C_sub2"/>
</dbReference>
<keyword evidence="10" id="KW-0969">Cilium</keyword>
<dbReference type="InterPro" id="IPR001029">
    <property type="entry name" value="Flagellin_N"/>
</dbReference>
<evidence type="ECO:0000256" key="1">
    <source>
        <dbReference type="ARBA" id="ARBA00005709"/>
    </source>
</evidence>
<sequence>MSYRIYTNVNALNAHTSGIVNNRNMSNALEKLSSGLRINKAADDASGMAIADSLRSQAAALGQATRNANDAIGIIQTADKAMDEQIKILDTIKTKATQAAQDGQTTVTRNALQSDILRLMEELDNIANTTSFNGQQMLSGAFTNKEFQIGAYSNTTVKASIQPTNSHKIGHVRYETGGDLVASAGATNLGEVTLKFLNTDGTNNYAIESVKISTSAGTGIGALAEAINKNSDTLGVRATYNVMGQGGEPIASGTIRGLVINGIAIGDINDVQKNDYDGRLINAINAQKERTGVQASLSISGALQLTSSDGRAIAISVTSGSSVMGGGSFVGVSGATHAIVGRLTLIRLNARDILVSGTNFSQVGLHSAGAFQAGTGLAQYTVNLRSVNGEFGSNIASAIGANANGAVAAVNANGIGAGVTSLEGAMAVMDMAQSAQEHLDRIRADLGSVQQQLVATINNITVTQVNVKSAESQIRDTDFAEESATFSKTNILAQSGSFAMAQANQVQQNILKLLQ</sequence>
<evidence type="ECO:0000256" key="2">
    <source>
        <dbReference type="ARBA" id="ARBA00022525"/>
    </source>
</evidence>
<evidence type="ECO:0000256" key="5">
    <source>
        <dbReference type="ARBA" id="ARBA00025143"/>
    </source>
</evidence>
<dbReference type="Gene3D" id="6.10.10.10">
    <property type="entry name" value="Flagellar export chaperone, C-terminal domain"/>
    <property type="match status" value="1"/>
</dbReference>
<comment type="similarity">
    <text evidence="1 7">Belongs to the bacterial flagellin family.</text>
</comment>
<feature type="domain" description="Flagellin C-terminal" evidence="9">
    <location>
        <begin position="429"/>
        <end position="514"/>
    </location>
</feature>
<dbReference type="RefSeq" id="WP_221531812.1">
    <property type="nucleotide sequence ID" value="NZ_JAIGYP010000004.1"/>
</dbReference>
<evidence type="ECO:0000256" key="6">
    <source>
        <dbReference type="ARBA" id="ARBA00025928"/>
    </source>
</evidence>
<keyword evidence="2 7" id="KW-0964">Secreted</keyword>
<evidence type="ECO:0000313" key="11">
    <source>
        <dbReference type="Proteomes" id="UP000700059"/>
    </source>
</evidence>
<comment type="caution">
    <text evidence="10">The sequence shown here is derived from an EMBL/GenBank/DDBJ whole genome shotgun (WGS) entry which is preliminary data.</text>
</comment>
<keyword evidence="10" id="KW-0282">Flagellum</keyword>
<keyword evidence="10" id="KW-0966">Cell projection</keyword>